<gene>
    <name evidence="1" type="ORF">M9H77_21616</name>
</gene>
<accession>A0ACC0AMV0</accession>
<dbReference type="Proteomes" id="UP001060085">
    <property type="component" value="Linkage Group LG05"/>
</dbReference>
<reference evidence="2" key="1">
    <citation type="journal article" date="2023" name="Nat. Plants">
        <title>Single-cell RNA sequencing provides a high-resolution roadmap for understanding the multicellular compartmentation of specialized metabolism.</title>
        <authorList>
            <person name="Sun S."/>
            <person name="Shen X."/>
            <person name="Li Y."/>
            <person name="Li Y."/>
            <person name="Wang S."/>
            <person name="Li R."/>
            <person name="Zhang H."/>
            <person name="Shen G."/>
            <person name="Guo B."/>
            <person name="Wei J."/>
            <person name="Xu J."/>
            <person name="St-Pierre B."/>
            <person name="Chen S."/>
            <person name="Sun C."/>
        </authorList>
    </citation>
    <scope>NUCLEOTIDE SEQUENCE [LARGE SCALE GENOMIC DNA]</scope>
</reference>
<sequence length="115" mass="11975">MPELGSDGLILGSGLCPWSPTVALHVSLNSGVEAVLMCLDSLRLLSCAQNPHVGSSISITRAGCKVPLLFCRKVSMISPSLALPPAPVLSAPPSSSLPLLLLLLPPHSSKHLHQQ</sequence>
<comment type="caution">
    <text evidence="1">The sequence shown here is derived from an EMBL/GenBank/DDBJ whole genome shotgun (WGS) entry which is preliminary data.</text>
</comment>
<keyword evidence="2" id="KW-1185">Reference proteome</keyword>
<evidence type="ECO:0000313" key="2">
    <source>
        <dbReference type="Proteomes" id="UP001060085"/>
    </source>
</evidence>
<proteinExistence type="predicted"/>
<name>A0ACC0AMV0_CATRO</name>
<protein>
    <submittedName>
        <fullName evidence="1">Uncharacterized protein</fullName>
    </submittedName>
</protein>
<evidence type="ECO:0000313" key="1">
    <source>
        <dbReference type="EMBL" id="KAI5662293.1"/>
    </source>
</evidence>
<organism evidence="1 2">
    <name type="scientific">Catharanthus roseus</name>
    <name type="common">Madagascar periwinkle</name>
    <name type="synonym">Vinca rosea</name>
    <dbReference type="NCBI Taxonomy" id="4058"/>
    <lineage>
        <taxon>Eukaryota</taxon>
        <taxon>Viridiplantae</taxon>
        <taxon>Streptophyta</taxon>
        <taxon>Embryophyta</taxon>
        <taxon>Tracheophyta</taxon>
        <taxon>Spermatophyta</taxon>
        <taxon>Magnoliopsida</taxon>
        <taxon>eudicotyledons</taxon>
        <taxon>Gunneridae</taxon>
        <taxon>Pentapetalae</taxon>
        <taxon>asterids</taxon>
        <taxon>lamiids</taxon>
        <taxon>Gentianales</taxon>
        <taxon>Apocynaceae</taxon>
        <taxon>Rauvolfioideae</taxon>
        <taxon>Vinceae</taxon>
        <taxon>Catharanthinae</taxon>
        <taxon>Catharanthus</taxon>
    </lineage>
</organism>
<dbReference type="EMBL" id="CM044705">
    <property type="protein sequence ID" value="KAI5662293.1"/>
    <property type="molecule type" value="Genomic_DNA"/>
</dbReference>